<evidence type="ECO:0000256" key="4">
    <source>
        <dbReference type="ARBA" id="ARBA00048679"/>
    </source>
</evidence>
<feature type="compositionally biased region" description="Polar residues" evidence="5">
    <location>
        <begin position="902"/>
        <end position="918"/>
    </location>
</feature>
<dbReference type="Proteomes" id="UP000246740">
    <property type="component" value="Unassembled WGS sequence"/>
</dbReference>
<evidence type="ECO:0000256" key="2">
    <source>
        <dbReference type="ARBA" id="ARBA00038271"/>
    </source>
</evidence>
<keyword evidence="1" id="KW-0597">Phosphoprotein</keyword>
<feature type="compositionally biased region" description="Basic and acidic residues" evidence="5">
    <location>
        <begin position="1078"/>
        <end position="1087"/>
    </location>
</feature>
<dbReference type="GO" id="GO:0005524">
    <property type="term" value="F:ATP binding"/>
    <property type="evidence" value="ECO:0007669"/>
    <property type="project" value="InterPro"/>
</dbReference>
<dbReference type="PANTHER" id="PTHR22988">
    <property type="entry name" value="MYOTONIC DYSTROPHY S/T KINASE-RELATED"/>
    <property type="match status" value="1"/>
</dbReference>
<feature type="region of interest" description="Disordered" evidence="5">
    <location>
        <begin position="732"/>
        <end position="762"/>
    </location>
</feature>
<evidence type="ECO:0000313" key="8">
    <source>
        <dbReference type="Proteomes" id="UP000246740"/>
    </source>
</evidence>
<name>A0A317XHJ5_9BASI</name>
<dbReference type="OrthoDB" id="3359639at2759"/>
<evidence type="ECO:0000313" key="7">
    <source>
        <dbReference type="EMBL" id="PWY97689.1"/>
    </source>
</evidence>
<feature type="compositionally biased region" description="Basic and acidic residues" evidence="5">
    <location>
        <begin position="775"/>
        <end position="790"/>
    </location>
</feature>
<dbReference type="STRING" id="1882483.A0A317XHJ5"/>
<evidence type="ECO:0000256" key="3">
    <source>
        <dbReference type="ARBA" id="ARBA00047899"/>
    </source>
</evidence>
<feature type="region of interest" description="Disordered" evidence="5">
    <location>
        <begin position="1059"/>
        <end position="1117"/>
    </location>
</feature>
<dbReference type="GO" id="GO:0004674">
    <property type="term" value="F:protein serine/threonine kinase activity"/>
    <property type="evidence" value="ECO:0007669"/>
    <property type="project" value="UniProtKB-EC"/>
</dbReference>
<feature type="compositionally biased region" description="Polar residues" evidence="5">
    <location>
        <begin position="926"/>
        <end position="941"/>
    </location>
</feature>
<dbReference type="SMART" id="SM00220">
    <property type="entry name" value="S_TKc"/>
    <property type="match status" value="1"/>
</dbReference>
<organism evidence="7 8">
    <name type="scientific">Testicularia cyperi</name>
    <dbReference type="NCBI Taxonomy" id="1882483"/>
    <lineage>
        <taxon>Eukaryota</taxon>
        <taxon>Fungi</taxon>
        <taxon>Dikarya</taxon>
        <taxon>Basidiomycota</taxon>
        <taxon>Ustilaginomycotina</taxon>
        <taxon>Ustilaginomycetes</taxon>
        <taxon>Ustilaginales</taxon>
        <taxon>Anthracoideaceae</taxon>
        <taxon>Testicularia</taxon>
    </lineage>
</organism>
<feature type="region of interest" description="Disordered" evidence="5">
    <location>
        <begin position="349"/>
        <end position="368"/>
    </location>
</feature>
<dbReference type="SUPFAM" id="SSF56112">
    <property type="entry name" value="Protein kinase-like (PK-like)"/>
    <property type="match status" value="1"/>
</dbReference>
<sequence length="1316" mass="142387">MNISKSCSDTDWPSRRSAIIHTLSLKAVRAAIRDFQINKTDNDLNDTVTNDVASQDQTQRLDELLDIALTIAWSCDGLQPHLDPNPLRAAAVSAIASICKATLQVHDFKTVRVLQKGAGSLVEVVRCRIDGQIYVLKSLVKGFARRNAAIQTPINEARLLQRPSDSEEHGAIETSCCALTPHLMAAFQTQNSVHVLMEYLPSGDFCELLMAASNCGAEYPGRASTGLLTEDWIFRYSVDMVQAIAWVHSQGYVHRDIKPGNFLLDRSGHLKLCDFASAAPFSSFEKHEPGTTNHAGRSRKVWKFFCSQPTGTCDYLSPEVLEAEEMRMLERQQSFQSLTLEAILSTGFGSSSSTTMPQPNDSEAREPGPYGPELDWWSFGIILYEMRFGVLPFFADKMGQTYELIKNHRHTLKLDSTVQCSAELTSLIRRLLTTADARIGRNDSREVQQHSFFEMHKVDWSRDWPVEPPFVPNQVSSEAADAANPALRPLNLDASLSAVSSLPSFSALFAGHPDDFPAFADSRDLDRSLSRFSCRQEKASESNDAVDEKSIVNLSSLPRSSSSPAVVLKGGSPSPLQSDRRSEKLGSSSPSPARNAPRWSDCDVSFVGFSRLPPHDAFMVATGAQEARTGHPSSAQSYNELPLELTTSPGTWPASTPLASTPFVRSTAAGSSHALPTPPSFAPSPVALKQLDVGRLNAGQQRQPSGSETLQPHNYVTPARKPSYMVMHERFKQARETQQEPAISESTPGHQTPAVPQSPYPFPAASVARTAKFTEGKKAILHRRDLDRARSATPGGGGSVGSESRQSGGSNAVREISEREAWDEMMMAVQKSIRKKQNGVAPLSAVSSRPPSQLPRSTTDPQLSSSKPASTFSWQDDARSGAEPQHDGRYSTARRALHDTPAPSQITSVPVSQHQSEMSADPMPQKPNSGLSRLLGQQASRTVLVAPRPTVRLPSPGSPSDDETSAGCFPHGSSNRLHVPSHHALDIDMYDSDDSDGGDRAARPLRHKKSARQLLIRAQERGTPTKPNRTQSPSLTDGFSHAPPVSSVAARWETTGARASPPLLLSGDNNSIHSLSSSRDDSYDHAPRPGFAGRRTRPSRDSFPSLEAGSANASTEVLSGSLPKTSISFAPITQVPVLGAIAPLHIHSGRSGSMGESTALSAAARDVARARALRRKDSGEMLSQYRRGMGRATSMMSLSSQAKADAARDVAMTSSSPPPDNDDFILGHVGSRIRNGLSNATSSSQRALRRFSARTVTARSPTPGDRPKTAAVSTRPATSAADVSVMTGLDQRHHALQGSLSGLEQRLATIKARLEK</sequence>
<gene>
    <name evidence="7" type="ORF">BCV70DRAFT_166495</name>
</gene>
<dbReference type="GO" id="GO:0005737">
    <property type="term" value="C:cytoplasm"/>
    <property type="evidence" value="ECO:0007669"/>
    <property type="project" value="TreeGrafter"/>
</dbReference>
<feature type="compositionally biased region" description="Low complexity" evidence="5">
    <location>
        <begin position="1066"/>
        <end position="1077"/>
    </location>
</feature>
<keyword evidence="8" id="KW-1185">Reference proteome</keyword>
<dbReference type="InterPro" id="IPR000719">
    <property type="entry name" value="Prot_kinase_dom"/>
</dbReference>
<feature type="compositionally biased region" description="Polar residues" evidence="5">
    <location>
        <begin position="1025"/>
        <end position="1037"/>
    </location>
</feature>
<feature type="compositionally biased region" description="Polar residues" evidence="5">
    <location>
        <begin position="739"/>
        <end position="750"/>
    </location>
</feature>
<evidence type="ECO:0000256" key="5">
    <source>
        <dbReference type="SAM" id="MobiDB-lite"/>
    </source>
</evidence>
<protein>
    <submittedName>
        <fullName evidence="7">Kinase-like protein</fullName>
    </submittedName>
</protein>
<feature type="domain" description="Protein kinase" evidence="6">
    <location>
        <begin position="108"/>
        <end position="453"/>
    </location>
</feature>
<dbReference type="PROSITE" id="PS00108">
    <property type="entry name" value="PROTEIN_KINASE_ST"/>
    <property type="match status" value="1"/>
</dbReference>
<feature type="region of interest" description="Disordered" evidence="5">
    <location>
        <begin position="556"/>
        <end position="597"/>
    </location>
</feature>
<dbReference type="Gene3D" id="3.30.200.20">
    <property type="entry name" value="Phosphorylase Kinase, domain 1"/>
    <property type="match status" value="1"/>
</dbReference>
<dbReference type="GO" id="GO:0005856">
    <property type="term" value="C:cytoskeleton"/>
    <property type="evidence" value="ECO:0007669"/>
    <property type="project" value="TreeGrafter"/>
</dbReference>
<feature type="region of interest" description="Disordered" evidence="5">
    <location>
        <begin position="1252"/>
        <end position="1280"/>
    </location>
</feature>
<dbReference type="InterPro" id="IPR008271">
    <property type="entry name" value="Ser/Thr_kinase_AS"/>
</dbReference>
<feature type="compositionally biased region" description="Basic and acidic residues" evidence="5">
    <location>
        <begin position="876"/>
        <end position="889"/>
    </location>
</feature>
<comment type="catalytic activity">
    <reaction evidence="4">
        <text>L-seryl-[protein] + ATP = O-phospho-L-seryl-[protein] + ADP + H(+)</text>
        <dbReference type="Rhea" id="RHEA:17989"/>
        <dbReference type="Rhea" id="RHEA-COMP:9863"/>
        <dbReference type="Rhea" id="RHEA-COMP:11604"/>
        <dbReference type="ChEBI" id="CHEBI:15378"/>
        <dbReference type="ChEBI" id="CHEBI:29999"/>
        <dbReference type="ChEBI" id="CHEBI:30616"/>
        <dbReference type="ChEBI" id="CHEBI:83421"/>
        <dbReference type="ChEBI" id="CHEBI:456216"/>
        <dbReference type="EC" id="2.7.11.1"/>
    </reaction>
</comment>
<keyword evidence="7" id="KW-0808">Transferase</keyword>
<dbReference type="GO" id="GO:0031032">
    <property type="term" value="P:actomyosin structure organization"/>
    <property type="evidence" value="ECO:0007669"/>
    <property type="project" value="TreeGrafter"/>
</dbReference>
<dbReference type="InterPro" id="IPR050839">
    <property type="entry name" value="Rho-assoc_Ser/Thr_Kinase"/>
</dbReference>
<dbReference type="PROSITE" id="PS50011">
    <property type="entry name" value="PROTEIN_KINASE_DOM"/>
    <property type="match status" value="1"/>
</dbReference>
<dbReference type="Gene3D" id="1.10.510.10">
    <property type="entry name" value="Transferase(Phosphotransferase) domain 1"/>
    <property type="match status" value="1"/>
</dbReference>
<keyword evidence="7" id="KW-0418">Kinase</keyword>
<comment type="similarity">
    <text evidence="2">Belongs to the protein kinase superfamily. STE Ser/Thr protein kinase family. COT1 subfamily.</text>
</comment>
<dbReference type="InterPro" id="IPR011009">
    <property type="entry name" value="Kinase-like_dom_sf"/>
</dbReference>
<evidence type="ECO:0000256" key="1">
    <source>
        <dbReference type="ARBA" id="ARBA00022553"/>
    </source>
</evidence>
<reference evidence="7 8" key="1">
    <citation type="journal article" date="2018" name="Mol. Biol. Evol.">
        <title>Broad Genomic Sampling Reveals a Smut Pathogenic Ancestry of the Fungal Clade Ustilaginomycotina.</title>
        <authorList>
            <person name="Kijpornyongpan T."/>
            <person name="Mondo S.J."/>
            <person name="Barry K."/>
            <person name="Sandor L."/>
            <person name="Lee J."/>
            <person name="Lipzen A."/>
            <person name="Pangilinan J."/>
            <person name="LaButti K."/>
            <person name="Hainaut M."/>
            <person name="Henrissat B."/>
            <person name="Grigoriev I.V."/>
            <person name="Spatafora J.W."/>
            <person name="Aime M.C."/>
        </authorList>
    </citation>
    <scope>NUCLEOTIDE SEQUENCE [LARGE SCALE GENOMIC DNA]</scope>
    <source>
        <strain evidence="7 8">MCA 3645</strain>
    </source>
</reference>
<evidence type="ECO:0000259" key="6">
    <source>
        <dbReference type="PROSITE" id="PS50011"/>
    </source>
</evidence>
<dbReference type="Pfam" id="PF00069">
    <property type="entry name" value="Pkinase"/>
    <property type="match status" value="2"/>
</dbReference>
<feature type="compositionally biased region" description="Polar residues" evidence="5">
    <location>
        <begin position="845"/>
        <end position="874"/>
    </location>
</feature>
<dbReference type="PANTHER" id="PTHR22988:SF71">
    <property type="entry name" value="CITRON RHO-INTERACTING KINASE"/>
    <property type="match status" value="1"/>
</dbReference>
<proteinExistence type="inferred from homology"/>
<comment type="catalytic activity">
    <reaction evidence="3">
        <text>L-threonyl-[protein] + ATP = O-phospho-L-threonyl-[protein] + ADP + H(+)</text>
        <dbReference type="Rhea" id="RHEA:46608"/>
        <dbReference type="Rhea" id="RHEA-COMP:11060"/>
        <dbReference type="Rhea" id="RHEA-COMP:11605"/>
        <dbReference type="ChEBI" id="CHEBI:15378"/>
        <dbReference type="ChEBI" id="CHEBI:30013"/>
        <dbReference type="ChEBI" id="CHEBI:30616"/>
        <dbReference type="ChEBI" id="CHEBI:61977"/>
        <dbReference type="ChEBI" id="CHEBI:456216"/>
        <dbReference type="EC" id="2.7.11.1"/>
    </reaction>
</comment>
<dbReference type="EMBL" id="KZ819203">
    <property type="protein sequence ID" value="PWY97689.1"/>
    <property type="molecule type" value="Genomic_DNA"/>
</dbReference>
<dbReference type="InParanoid" id="A0A317XHJ5"/>
<feature type="region of interest" description="Disordered" evidence="5">
    <location>
        <begin position="775"/>
        <end position="1047"/>
    </location>
</feature>
<accession>A0A317XHJ5</accession>
<feature type="compositionally biased region" description="Polar residues" evidence="5">
    <location>
        <begin position="801"/>
        <end position="810"/>
    </location>
</feature>